<organism evidence="2 3">
    <name type="scientific">Sodiomyces alkalinus (strain CBS 110278 / VKM F-3762 / F11)</name>
    <name type="common">Alkaliphilic filamentous fungus</name>
    <dbReference type="NCBI Taxonomy" id="1314773"/>
    <lineage>
        <taxon>Eukaryota</taxon>
        <taxon>Fungi</taxon>
        <taxon>Dikarya</taxon>
        <taxon>Ascomycota</taxon>
        <taxon>Pezizomycotina</taxon>
        <taxon>Sordariomycetes</taxon>
        <taxon>Hypocreomycetidae</taxon>
        <taxon>Glomerellales</taxon>
        <taxon>Plectosphaerellaceae</taxon>
        <taxon>Sodiomyces</taxon>
    </lineage>
</organism>
<keyword evidence="3" id="KW-1185">Reference proteome</keyword>
<reference evidence="2 3" key="1">
    <citation type="journal article" date="2018" name="Mol. Ecol.">
        <title>The obligate alkalophilic soda-lake fungus Sodiomyces alkalinus has shifted to a protein diet.</title>
        <authorList>
            <person name="Grum-Grzhimaylo A.A."/>
            <person name="Falkoski D.L."/>
            <person name="van den Heuvel J."/>
            <person name="Valero-Jimenez C.A."/>
            <person name="Min B."/>
            <person name="Choi I.G."/>
            <person name="Lipzen A."/>
            <person name="Daum C.G."/>
            <person name="Aanen D.K."/>
            <person name="Tsang A."/>
            <person name="Henrissat B."/>
            <person name="Bilanenko E.N."/>
            <person name="de Vries R.P."/>
            <person name="van Kan J.A.L."/>
            <person name="Grigoriev I.V."/>
            <person name="Debets A.J.M."/>
        </authorList>
    </citation>
    <scope>NUCLEOTIDE SEQUENCE [LARGE SCALE GENOMIC DNA]</scope>
    <source>
        <strain evidence="2 3">F11</strain>
    </source>
</reference>
<dbReference type="RefSeq" id="XP_028467883.1">
    <property type="nucleotide sequence ID" value="XM_028614113.1"/>
</dbReference>
<dbReference type="AlphaFoldDB" id="A0A3N2PZZ8"/>
<feature type="region of interest" description="Disordered" evidence="1">
    <location>
        <begin position="1"/>
        <end position="33"/>
    </location>
</feature>
<dbReference type="EMBL" id="ML119053">
    <property type="protein sequence ID" value="ROT40077.1"/>
    <property type="molecule type" value="Genomic_DNA"/>
</dbReference>
<evidence type="ECO:0000313" key="3">
    <source>
        <dbReference type="Proteomes" id="UP000272025"/>
    </source>
</evidence>
<dbReference type="Proteomes" id="UP000272025">
    <property type="component" value="Unassembled WGS sequence"/>
</dbReference>
<feature type="compositionally biased region" description="Basic and acidic residues" evidence="1">
    <location>
        <begin position="7"/>
        <end position="20"/>
    </location>
</feature>
<proteinExistence type="predicted"/>
<name>A0A3N2PZZ8_SODAK</name>
<sequence>MQPPARRKWEFSPRRDKEAHNSGSTDKPSWNDPEGNHTHYGTLSILLPLFRGASWLCFVHVLDRKLTCSPGEDVGKAIFVQLLRLTPPSFNYLHGRICNTGRGPEETLGFRFMKPSAHLPHIQVPLFALASLSSSYDQRVSSCTIVVDTVLNVSSPGRGPSGPGWLLYSRNTDSRPKLSSLETSKNNTPFLD</sequence>
<accession>A0A3N2PZZ8</accession>
<evidence type="ECO:0000313" key="2">
    <source>
        <dbReference type="EMBL" id="ROT40077.1"/>
    </source>
</evidence>
<protein>
    <submittedName>
        <fullName evidence="2">Uncharacterized protein</fullName>
    </submittedName>
</protein>
<gene>
    <name evidence="2" type="ORF">SODALDRAFT_358513</name>
</gene>
<dbReference type="GeneID" id="39582591"/>
<evidence type="ECO:0000256" key="1">
    <source>
        <dbReference type="SAM" id="MobiDB-lite"/>
    </source>
</evidence>